<dbReference type="EnsemblMetazoa" id="tetur02g06420.1">
    <property type="protein sequence ID" value="tetur02g06420.1"/>
    <property type="gene ID" value="tetur02g06420"/>
</dbReference>
<evidence type="ECO:0000313" key="1">
    <source>
        <dbReference type="EnsemblMetazoa" id="tetur02g06420.1"/>
    </source>
</evidence>
<dbReference type="EMBL" id="CAEY01000799">
    <property type="status" value="NOT_ANNOTATED_CDS"/>
    <property type="molecule type" value="Genomic_DNA"/>
</dbReference>
<evidence type="ECO:0000313" key="2">
    <source>
        <dbReference type="Proteomes" id="UP000015104"/>
    </source>
</evidence>
<reference evidence="1" key="2">
    <citation type="submission" date="2015-06" db="UniProtKB">
        <authorList>
            <consortium name="EnsemblMetazoa"/>
        </authorList>
    </citation>
    <scope>IDENTIFICATION</scope>
</reference>
<organism evidence="1 2">
    <name type="scientific">Tetranychus urticae</name>
    <name type="common">Two-spotted spider mite</name>
    <dbReference type="NCBI Taxonomy" id="32264"/>
    <lineage>
        <taxon>Eukaryota</taxon>
        <taxon>Metazoa</taxon>
        <taxon>Ecdysozoa</taxon>
        <taxon>Arthropoda</taxon>
        <taxon>Chelicerata</taxon>
        <taxon>Arachnida</taxon>
        <taxon>Acari</taxon>
        <taxon>Acariformes</taxon>
        <taxon>Trombidiformes</taxon>
        <taxon>Prostigmata</taxon>
        <taxon>Eleutherengona</taxon>
        <taxon>Raphignathae</taxon>
        <taxon>Tetranychoidea</taxon>
        <taxon>Tetranychidae</taxon>
        <taxon>Tetranychus</taxon>
    </lineage>
</organism>
<sequence>MDMVIKWSILIYFNSGLYWLNVESKFIFGDSSFQNKLKMKTFCVEWTFLWTLCSTHFDASQLIQTISTL</sequence>
<proteinExistence type="predicted"/>
<dbReference type="HOGENOM" id="CLU_2779116_0_0_1"/>
<accession>T1JW03</accession>
<dbReference type="AlphaFoldDB" id="T1JW03"/>
<keyword evidence="2" id="KW-1185">Reference proteome</keyword>
<reference evidence="2" key="1">
    <citation type="submission" date="2011-08" db="EMBL/GenBank/DDBJ databases">
        <authorList>
            <person name="Rombauts S."/>
        </authorList>
    </citation>
    <scope>NUCLEOTIDE SEQUENCE</scope>
    <source>
        <strain evidence="2">London</strain>
    </source>
</reference>
<dbReference type="Proteomes" id="UP000015104">
    <property type="component" value="Unassembled WGS sequence"/>
</dbReference>
<protein>
    <submittedName>
        <fullName evidence="1">Uncharacterized protein</fullName>
    </submittedName>
</protein>
<name>T1JW03_TETUR</name>